<comment type="pathway">
    <text evidence="2 7">Isoprenoid biosynthesis; isopentenyl diphosphate biosynthesis via DXP pathway; isopentenyl diphosphate from 1-deoxy-D-xylulose 5-phosphate: step 2/6.</text>
</comment>
<evidence type="ECO:0000256" key="4">
    <source>
        <dbReference type="ARBA" id="ARBA00022679"/>
    </source>
</evidence>
<dbReference type="PROSITE" id="PS01295">
    <property type="entry name" value="ISPD"/>
    <property type="match status" value="1"/>
</dbReference>
<dbReference type="InterPro" id="IPR034683">
    <property type="entry name" value="IspD/TarI"/>
</dbReference>
<dbReference type="Pfam" id="PF01128">
    <property type="entry name" value="IspD"/>
    <property type="match status" value="1"/>
</dbReference>
<name>A0ABR5SFC7_9BACT</name>
<comment type="catalytic activity">
    <reaction evidence="1 7">
        <text>2-C-methyl-D-erythritol 4-phosphate + CTP + H(+) = 4-CDP-2-C-methyl-D-erythritol + diphosphate</text>
        <dbReference type="Rhea" id="RHEA:13429"/>
        <dbReference type="ChEBI" id="CHEBI:15378"/>
        <dbReference type="ChEBI" id="CHEBI:33019"/>
        <dbReference type="ChEBI" id="CHEBI:37563"/>
        <dbReference type="ChEBI" id="CHEBI:57823"/>
        <dbReference type="ChEBI" id="CHEBI:58262"/>
        <dbReference type="EC" id="2.7.7.60"/>
    </reaction>
</comment>
<accession>A0ABR5SFC7</accession>
<keyword evidence="4 7" id="KW-0808">Transferase</keyword>
<evidence type="ECO:0000313" key="8">
    <source>
        <dbReference type="EMBL" id="KWT85914.1"/>
    </source>
</evidence>
<dbReference type="RefSeq" id="WP_085052243.1">
    <property type="nucleotide sequence ID" value="NZ_LNQR01000058.1"/>
</dbReference>
<dbReference type="PANTHER" id="PTHR32125:SF4">
    <property type="entry name" value="2-C-METHYL-D-ERYTHRITOL 4-PHOSPHATE CYTIDYLYLTRANSFERASE, CHLOROPLASTIC"/>
    <property type="match status" value="1"/>
</dbReference>
<keyword evidence="6 7" id="KW-0414">Isoprene biosynthesis</keyword>
<gene>
    <name evidence="7 8" type="primary">ispD</name>
    <name evidence="8" type="ORF">ASN18_1624</name>
</gene>
<dbReference type="HAMAP" id="MF_00108">
    <property type="entry name" value="IspD"/>
    <property type="match status" value="1"/>
</dbReference>
<dbReference type="EMBL" id="LNQR01000058">
    <property type="protein sequence ID" value="KWT85914.1"/>
    <property type="molecule type" value="Genomic_DNA"/>
</dbReference>
<protein>
    <recommendedName>
        <fullName evidence="7">2-C-methyl-D-erythritol 4-phosphate cytidylyltransferase</fullName>
        <ecNumber evidence="7">2.7.7.60</ecNumber>
    </recommendedName>
    <alternativeName>
        <fullName evidence="7">4-diphosphocytidyl-2C-methyl-D-erythritol synthase</fullName>
    </alternativeName>
    <alternativeName>
        <fullName evidence="7">MEP cytidylyltransferase</fullName>
        <shortName evidence="7">MCT</shortName>
    </alternativeName>
</protein>
<dbReference type="InterPro" id="IPR001228">
    <property type="entry name" value="IspD"/>
</dbReference>
<organism evidence="8 9">
    <name type="scientific">Candidatus Magnetominusculus xianensis</name>
    <dbReference type="NCBI Taxonomy" id="1748249"/>
    <lineage>
        <taxon>Bacteria</taxon>
        <taxon>Pseudomonadati</taxon>
        <taxon>Nitrospirota</taxon>
        <taxon>Nitrospiria</taxon>
        <taxon>Nitrospirales</taxon>
        <taxon>Nitrospiraceae</taxon>
        <taxon>Candidatus Magnetominusculus</taxon>
    </lineage>
</organism>
<dbReference type="Gene3D" id="3.90.550.10">
    <property type="entry name" value="Spore Coat Polysaccharide Biosynthesis Protein SpsA, Chain A"/>
    <property type="match status" value="1"/>
</dbReference>
<dbReference type="InterPro" id="IPR029044">
    <property type="entry name" value="Nucleotide-diphossugar_trans"/>
</dbReference>
<feature type="site" description="Transition state stabilizer" evidence="7">
    <location>
        <position position="22"/>
    </location>
</feature>
<comment type="caution">
    <text evidence="8">The sequence shown here is derived from an EMBL/GenBank/DDBJ whole genome shotgun (WGS) entry which is preliminary data.</text>
</comment>
<evidence type="ECO:0000256" key="1">
    <source>
        <dbReference type="ARBA" id="ARBA00001282"/>
    </source>
</evidence>
<evidence type="ECO:0000256" key="3">
    <source>
        <dbReference type="ARBA" id="ARBA00009789"/>
    </source>
</evidence>
<proteinExistence type="inferred from homology"/>
<dbReference type="NCBIfam" id="TIGR00453">
    <property type="entry name" value="ispD"/>
    <property type="match status" value="1"/>
</dbReference>
<evidence type="ECO:0000256" key="2">
    <source>
        <dbReference type="ARBA" id="ARBA00004787"/>
    </source>
</evidence>
<dbReference type="InterPro" id="IPR050088">
    <property type="entry name" value="IspD/TarI_cytidylyltransf_bact"/>
</dbReference>
<keyword evidence="5 7" id="KW-0548">Nucleotidyltransferase</keyword>
<dbReference type="Proteomes" id="UP000060487">
    <property type="component" value="Unassembled WGS sequence"/>
</dbReference>
<dbReference type="CDD" id="cd02516">
    <property type="entry name" value="CDP-ME_synthetase"/>
    <property type="match status" value="1"/>
</dbReference>
<reference evidence="8 9" key="1">
    <citation type="submission" date="2015-11" db="EMBL/GenBank/DDBJ databases">
        <authorList>
            <person name="Lin W."/>
        </authorList>
    </citation>
    <scope>NUCLEOTIDE SEQUENCE [LARGE SCALE GENOMIC DNA]</scope>
    <source>
        <strain evidence="8 9">HCH-1</strain>
    </source>
</reference>
<dbReference type="InterPro" id="IPR018294">
    <property type="entry name" value="ISPD_synthase_CS"/>
</dbReference>
<keyword evidence="9" id="KW-1185">Reference proteome</keyword>
<feature type="site" description="Transition state stabilizer" evidence="7">
    <location>
        <position position="15"/>
    </location>
</feature>
<dbReference type="GO" id="GO:0050518">
    <property type="term" value="F:2-C-methyl-D-erythritol 4-phosphate cytidylyltransferase activity"/>
    <property type="evidence" value="ECO:0007669"/>
    <property type="project" value="UniProtKB-EC"/>
</dbReference>
<evidence type="ECO:0000256" key="5">
    <source>
        <dbReference type="ARBA" id="ARBA00022695"/>
    </source>
</evidence>
<dbReference type="PANTHER" id="PTHR32125">
    <property type="entry name" value="2-C-METHYL-D-ERYTHRITOL 4-PHOSPHATE CYTIDYLYLTRANSFERASE, CHLOROPLASTIC"/>
    <property type="match status" value="1"/>
</dbReference>
<feature type="site" description="Positions MEP for the nucleophilic attack" evidence="7">
    <location>
        <position position="209"/>
    </location>
</feature>
<evidence type="ECO:0000256" key="6">
    <source>
        <dbReference type="ARBA" id="ARBA00023229"/>
    </source>
</evidence>
<comment type="similarity">
    <text evidence="3 7">Belongs to the IspD/TarI cytidylyltransferase family. IspD subfamily.</text>
</comment>
<comment type="function">
    <text evidence="7">Catalyzes the formation of 4-diphosphocytidyl-2-C-methyl-D-erythritol from CTP and 2-C-methyl-D-erythritol 4-phosphate (MEP).</text>
</comment>
<evidence type="ECO:0000256" key="7">
    <source>
        <dbReference type="HAMAP-Rule" id="MF_00108"/>
    </source>
</evidence>
<dbReference type="EC" id="2.7.7.60" evidence="7"/>
<evidence type="ECO:0000313" key="9">
    <source>
        <dbReference type="Proteomes" id="UP000060487"/>
    </source>
</evidence>
<feature type="site" description="Positions MEP for the nucleophilic attack" evidence="7">
    <location>
        <position position="153"/>
    </location>
</feature>
<dbReference type="SUPFAM" id="SSF53448">
    <property type="entry name" value="Nucleotide-diphospho-sugar transferases"/>
    <property type="match status" value="1"/>
</dbReference>
<sequence>MYTTAIVPAAGSGSRFGSVTNKVFHPIGGRPILIRVLEILDTSWTIDEVIVVLKDSDKTAGLALIGKNGISKVKKTAKGGQTRQESVHNALKLIDNKDSVVLIHDAARPFLSQELIISTVQSLEGCDGVVSAVRLKDTIKEVKDGFALKTLNRDTLAAVATPQVFHYGVIFDAYERAAAQGLNFTDDTSAVEHYGGRIKIIPGDYNNIKITTPEDIVFADYLLSATTKRRR</sequence>